<dbReference type="InterPro" id="IPR006694">
    <property type="entry name" value="Fatty_acid_hydroxylase"/>
</dbReference>
<evidence type="ECO:0000256" key="6">
    <source>
        <dbReference type="ARBA" id="ARBA00022989"/>
    </source>
</evidence>
<evidence type="ECO:0000313" key="13">
    <source>
        <dbReference type="Proteomes" id="UP000663760"/>
    </source>
</evidence>
<keyword evidence="5" id="KW-0256">Endoplasmic reticulum</keyword>
<dbReference type="OrthoDB" id="408954at2759"/>
<evidence type="ECO:0000256" key="8">
    <source>
        <dbReference type="ARBA" id="ARBA00023239"/>
    </source>
</evidence>
<dbReference type="GO" id="GO:0016491">
    <property type="term" value="F:oxidoreductase activity"/>
    <property type="evidence" value="ECO:0007669"/>
    <property type="project" value="InterPro"/>
</dbReference>
<comment type="catalytic activity">
    <reaction evidence="9">
        <text>a long-chain fatty aldehyde + 2 NADPH + O2 + H(+) = a long-chain alkane + formate + 2 NADP(+) + H2O</text>
        <dbReference type="Rhea" id="RHEA:21440"/>
        <dbReference type="ChEBI" id="CHEBI:15377"/>
        <dbReference type="ChEBI" id="CHEBI:15378"/>
        <dbReference type="ChEBI" id="CHEBI:15379"/>
        <dbReference type="ChEBI" id="CHEBI:15740"/>
        <dbReference type="ChEBI" id="CHEBI:17176"/>
        <dbReference type="ChEBI" id="CHEBI:57783"/>
        <dbReference type="ChEBI" id="CHEBI:58349"/>
        <dbReference type="ChEBI" id="CHEBI:83563"/>
        <dbReference type="EC" id="4.1.99.5"/>
    </reaction>
</comment>
<keyword evidence="6 10" id="KW-1133">Transmembrane helix</keyword>
<dbReference type="Pfam" id="PF04116">
    <property type="entry name" value="FA_hydroxylase"/>
    <property type="match status" value="1"/>
</dbReference>
<reference evidence="12" key="1">
    <citation type="submission" date="2020-02" db="EMBL/GenBank/DDBJ databases">
        <authorList>
            <person name="Scholz U."/>
            <person name="Mascher M."/>
            <person name="Fiebig A."/>
        </authorList>
    </citation>
    <scope>NUCLEOTIDE SEQUENCE</scope>
</reference>
<feature type="transmembrane region" description="Helical" evidence="10">
    <location>
        <begin position="52"/>
        <end position="73"/>
    </location>
</feature>
<evidence type="ECO:0000313" key="12">
    <source>
        <dbReference type="EMBL" id="CAA7403929.1"/>
    </source>
</evidence>
<keyword evidence="4 10" id="KW-0812">Transmembrane</keyword>
<evidence type="ECO:0000256" key="3">
    <source>
        <dbReference type="ARBA" id="ARBA00013146"/>
    </source>
</evidence>
<dbReference type="EC" id="4.1.99.5" evidence="3"/>
<evidence type="ECO:0000256" key="9">
    <source>
        <dbReference type="ARBA" id="ARBA00047909"/>
    </source>
</evidence>
<evidence type="ECO:0000256" key="10">
    <source>
        <dbReference type="SAM" id="Phobius"/>
    </source>
</evidence>
<dbReference type="GO" id="GO:0005506">
    <property type="term" value="F:iron ion binding"/>
    <property type="evidence" value="ECO:0007669"/>
    <property type="project" value="InterPro"/>
</dbReference>
<dbReference type="InterPro" id="IPR050307">
    <property type="entry name" value="Sterol_Desaturase_Related"/>
</dbReference>
<comment type="similarity">
    <text evidence="2">Belongs to the sterol desaturase family.</text>
</comment>
<dbReference type="GO" id="GO:0008610">
    <property type="term" value="P:lipid biosynthetic process"/>
    <property type="evidence" value="ECO:0007669"/>
    <property type="project" value="InterPro"/>
</dbReference>
<dbReference type="Proteomes" id="UP000663760">
    <property type="component" value="Chromosome 10"/>
</dbReference>
<proteinExistence type="inferred from homology"/>
<keyword evidence="8" id="KW-0456">Lyase</keyword>
<protein>
    <recommendedName>
        <fullName evidence="3">aldehyde oxygenase (deformylating)</fullName>
        <ecNumber evidence="3">4.1.99.5</ecNumber>
    </recommendedName>
</protein>
<feature type="transmembrane region" description="Helical" evidence="10">
    <location>
        <begin position="12"/>
        <end position="31"/>
    </location>
</feature>
<name>A0A7I8L1L1_SPIIN</name>
<evidence type="ECO:0000256" key="5">
    <source>
        <dbReference type="ARBA" id="ARBA00022824"/>
    </source>
</evidence>
<evidence type="ECO:0000259" key="11">
    <source>
        <dbReference type="Pfam" id="PF04116"/>
    </source>
</evidence>
<evidence type="ECO:0000256" key="4">
    <source>
        <dbReference type="ARBA" id="ARBA00022692"/>
    </source>
</evidence>
<evidence type="ECO:0000256" key="1">
    <source>
        <dbReference type="ARBA" id="ARBA00004477"/>
    </source>
</evidence>
<evidence type="ECO:0000256" key="2">
    <source>
        <dbReference type="ARBA" id="ARBA00009324"/>
    </source>
</evidence>
<dbReference type="AlphaFoldDB" id="A0A7I8L1L1"/>
<keyword evidence="13" id="KW-1185">Reference proteome</keyword>
<sequence length="255" mass="28725">MSFGISEELLPVFVPIVTYWIAAGIYNLVSIPDEKHKLFSKEEETQNLATRHQVFVGVVVNQAVQMALAAIYFMNAGGKAAAAATPPPSLLRIAGQLASAMLIMDALEYIWHRWTHENRFLYKHVHAMHHQLIVPYAYGAQYVHPMDSLVGEVFGGLIATFFSGMSPTTAAVFFSLLSIKAVDDHCGLWFPNHPIHRFMLNNAAFHTVHHQHYGVKHNYSVHFLATWDLLLGTYLPYSVEERKGGGYEIRTPKNY</sequence>
<accession>A0A7I8L1L1</accession>
<evidence type="ECO:0000256" key="7">
    <source>
        <dbReference type="ARBA" id="ARBA00023136"/>
    </source>
</evidence>
<keyword evidence="7 10" id="KW-0472">Membrane</keyword>
<gene>
    <name evidence="12" type="ORF">SI8410_10014607</name>
</gene>
<dbReference type="PANTHER" id="PTHR11863">
    <property type="entry name" value="STEROL DESATURASE"/>
    <property type="match status" value="1"/>
</dbReference>
<dbReference type="GO" id="GO:0005789">
    <property type="term" value="C:endoplasmic reticulum membrane"/>
    <property type="evidence" value="ECO:0007669"/>
    <property type="project" value="UniProtKB-SubCell"/>
</dbReference>
<organism evidence="12 13">
    <name type="scientific">Spirodela intermedia</name>
    <name type="common">Intermediate duckweed</name>
    <dbReference type="NCBI Taxonomy" id="51605"/>
    <lineage>
        <taxon>Eukaryota</taxon>
        <taxon>Viridiplantae</taxon>
        <taxon>Streptophyta</taxon>
        <taxon>Embryophyta</taxon>
        <taxon>Tracheophyta</taxon>
        <taxon>Spermatophyta</taxon>
        <taxon>Magnoliopsida</taxon>
        <taxon>Liliopsida</taxon>
        <taxon>Araceae</taxon>
        <taxon>Lemnoideae</taxon>
        <taxon>Spirodela</taxon>
    </lineage>
</organism>
<dbReference type="EMBL" id="LR746273">
    <property type="protein sequence ID" value="CAA7403929.1"/>
    <property type="molecule type" value="Genomic_DNA"/>
</dbReference>
<feature type="domain" description="Fatty acid hydroxylase" evidence="11">
    <location>
        <begin position="99"/>
        <end position="233"/>
    </location>
</feature>
<comment type="subcellular location">
    <subcellularLocation>
        <location evidence="1">Endoplasmic reticulum membrane</location>
        <topology evidence="1">Multi-pass membrane protein</topology>
    </subcellularLocation>
</comment>
<dbReference type="GO" id="GO:0071771">
    <property type="term" value="F:aldehyde oxygenase (deformylating) activity"/>
    <property type="evidence" value="ECO:0007669"/>
    <property type="project" value="UniProtKB-EC"/>
</dbReference>